<gene>
    <name evidence="1" type="ORF">SAMN05444581_11923</name>
</gene>
<name>A0A1I4CB37_9HYPH</name>
<evidence type="ECO:0000313" key="1">
    <source>
        <dbReference type="EMBL" id="SFK77251.1"/>
    </source>
</evidence>
<dbReference type="Proteomes" id="UP000198755">
    <property type="component" value="Unassembled WGS sequence"/>
</dbReference>
<dbReference type="AlphaFoldDB" id="A0A1I4CB37"/>
<keyword evidence="2" id="KW-1185">Reference proteome</keyword>
<dbReference type="STRING" id="1612308.SAMN05444581_11923"/>
<proteinExistence type="predicted"/>
<protein>
    <submittedName>
        <fullName evidence="1">Uncharacterized protein</fullName>
    </submittedName>
</protein>
<organism evidence="1 2">
    <name type="scientific">Methylocapsa palsarum</name>
    <dbReference type="NCBI Taxonomy" id="1612308"/>
    <lineage>
        <taxon>Bacteria</taxon>
        <taxon>Pseudomonadati</taxon>
        <taxon>Pseudomonadota</taxon>
        <taxon>Alphaproteobacteria</taxon>
        <taxon>Hyphomicrobiales</taxon>
        <taxon>Beijerinckiaceae</taxon>
        <taxon>Methylocapsa</taxon>
    </lineage>
</organism>
<accession>A0A1I4CB37</accession>
<sequence>MFALENILTWILVRVFVWGMFANAVQDSPQKNERPSG</sequence>
<evidence type="ECO:0000313" key="2">
    <source>
        <dbReference type="Proteomes" id="UP000198755"/>
    </source>
</evidence>
<dbReference type="EMBL" id="FOSN01000019">
    <property type="protein sequence ID" value="SFK77251.1"/>
    <property type="molecule type" value="Genomic_DNA"/>
</dbReference>
<reference evidence="1 2" key="1">
    <citation type="submission" date="2016-10" db="EMBL/GenBank/DDBJ databases">
        <authorList>
            <person name="de Groot N.N."/>
        </authorList>
    </citation>
    <scope>NUCLEOTIDE SEQUENCE [LARGE SCALE GENOMIC DNA]</scope>
    <source>
        <strain evidence="1 2">NE2</strain>
    </source>
</reference>